<feature type="transmembrane region" description="Helical" evidence="1">
    <location>
        <begin position="142"/>
        <end position="165"/>
    </location>
</feature>
<name>A0AAV5W3D7_9BILA</name>
<feature type="non-terminal residue" evidence="2">
    <location>
        <position position="181"/>
    </location>
</feature>
<feature type="non-terminal residue" evidence="2">
    <location>
        <position position="1"/>
    </location>
</feature>
<accession>A0AAV5W3D7</accession>
<comment type="caution">
    <text evidence="2">The sequence shown here is derived from an EMBL/GenBank/DDBJ whole genome shotgun (WGS) entry which is preliminary data.</text>
</comment>
<keyword evidence="1" id="KW-0812">Transmembrane</keyword>
<feature type="transmembrane region" description="Helical" evidence="1">
    <location>
        <begin position="78"/>
        <end position="97"/>
    </location>
</feature>
<sequence length="181" mass="20505">IFRMAQPLNDIGGFLVDINNLLIVIERTIASTKLDSRYESSRANWTALLACEAFSVCVALAFAYLIHYQRKVVESASAIVALGIVTIIVLIFCHLYSAHRYKRLVGVNEKYQMREVEYLTRALIPACIVNALLRMFSNAMVGFFFCVFVILINIKMNLLVFRIILTINAAQWGMLVIALHQ</sequence>
<evidence type="ECO:0008006" key="4">
    <source>
        <dbReference type="Google" id="ProtNLM"/>
    </source>
</evidence>
<dbReference type="Proteomes" id="UP001432322">
    <property type="component" value="Unassembled WGS sequence"/>
</dbReference>
<reference evidence="2" key="1">
    <citation type="submission" date="2023-10" db="EMBL/GenBank/DDBJ databases">
        <title>Genome assembly of Pristionchus species.</title>
        <authorList>
            <person name="Yoshida K."/>
            <person name="Sommer R.J."/>
        </authorList>
    </citation>
    <scope>NUCLEOTIDE SEQUENCE</scope>
    <source>
        <strain evidence="2">RS5133</strain>
    </source>
</reference>
<dbReference type="PANTHER" id="PTHR47521">
    <property type="entry name" value="SERPENTINE RECEPTOR, CLASS E (EPSILON)-RELATED"/>
    <property type="match status" value="1"/>
</dbReference>
<keyword evidence="1" id="KW-1133">Transmembrane helix</keyword>
<dbReference type="PANTHER" id="PTHR47521:SF18">
    <property type="entry name" value="G PROTEIN-COUPLED RECEPTOR-RELATED"/>
    <property type="match status" value="1"/>
</dbReference>
<keyword evidence="3" id="KW-1185">Reference proteome</keyword>
<proteinExistence type="predicted"/>
<gene>
    <name evidence="2" type="ORF">PFISCL1PPCAC_17953</name>
</gene>
<dbReference type="EMBL" id="BTSY01000005">
    <property type="protein sequence ID" value="GMT26656.1"/>
    <property type="molecule type" value="Genomic_DNA"/>
</dbReference>
<dbReference type="InterPro" id="IPR052860">
    <property type="entry name" value="NRL-GPCR1"/>
</dbReference>
<feature type="transmembrane region" description="Helical" evidence="1">
    <location>
        <begin position="43"/>
        <end position="66"/>
    </location>
</feature>
<evidence type="ECO:0000313" key="3">
    <source>
        <dbReference type="Proteomes" id="UP001432322"/>
    </source>
</evidence>
<dbReference type="AlphaFoldDB" id="A0AAV5W3D7"/>
<evidence type="ECO:0000313" key="2">
    <source>
        <dbReference type="EMBL" id="GMT26656.1"/>
    </source>
</evidence>
<evidence type="ECO:0000256" key="1">
    <source>
        <dbReference type="SAM" id="Phobius"/>
    </source>
</evidence>
<keyword evidence="1" id="KW-0472">Membrane</keyword>
<organism evidence="2 3">
    <name type="scientific">Pristionchus fissidentatus</name>
    <dbReference type="NCBI Taxonomy" id="1538716"/>
    <lineage>
        <taxon>Eukaryota</taxon>
        <taxon>Metazoa</taxon>
        <taxon>Ecdysozoa</taxon>
        <taxon>Nematoda</taxon>
        <taxon>Chromadorea</taxon>
        <taxon>Rhabditida</taxon>
        <taxon>Rhabditina</taxon>
        <taxon>Diplogasteromorpha</taxon>
        <taxon>Diplogasteroidea</taxon>
        <taxon>Neodiplogasteridae</taxon>
        <taxon>Pristionchus</taxon>
    </lineage>
</organism>
<protein>
    <recommendedName>
        <fullName evidence="4">G protein-coupled receptor</fullName>
    </recommendedName>
</protein>